<evidence type="ECO:0000256" key="2">
    <source>
        <dbReference type="ARBA" id="ARBA00022487"/>
    </source>
</evidence>
<keyword evidence="6" id="KW-0732">Signal</keyword>
<evidence type="ECO:0000256" key="4">
    <source>
        <dbReference type="ARBA" id="ARBA00023157"/>
    </source>
</evidence>
<organism evidence="8 9">
    <name type="scientific">Plutella xylostella</name>
    <name type="common">Diamondback moth</name>
    <name type="synonym">Plutella maculipennis</name>
    <dbReference type="NCBI Taxonomy" id="51655"/>
    <lineage>
        <taxon>Eukaryota</taxon>
        <taxon>Metazoa</taxon>
        <taxon>Ecdysozoa</taxon>
        <taxon>Arthropoda</taxon>
        <taxon>Hexapoda</taxon>
        <taxon>Insecta</taxon>
        <taxon>Pterygota</taxon>
        <taxon>Neoptera</taxon>
        <taxon>Endopterygota</taxon>
        <taxon>Lepidoptera</taxon>
        <taxon>Glossata</taxon>
        <taxon>Ditrysia</taxon>
        <taxon>Yponomeutoidea</taxon>
        <taxon>Plutellidae</taxon>
        <taxon>Plutella</taxon>
    </lineage>
</organism>
<proteinExistence type="inferred from homology"/>
<keyword evidence="5" id="KW-0325">Glycoprotein</keyword>
<evidence type="ECO:0000256" key="1">
    <source>
        <dbReference type="ARBA" id="ARBA00005964"/>
    </source>
</evidence>
<feature type="signal peptide" evidence="6">
    <location>
        <begin position="1"/>
        <end position="18"/>
    </location>
</feature>
<dbReference type="InterPro" id="IPR050309">
    <property type="entry name" value="Type-B_Carboxylest/Lipase"/>
</dbReference>
<feature type="chain" id="PRO_5035785031" evidence="6">
    <location>
        <begin position="19"/>
        <end position="1031"/>
    </location>
</feature>
<dbReference type="Gene3D" id="3.40.50.1820">
    <property type="entry name" value="alpha/beta hydrolase"/>
    <property type="match status" value="2"/>
</dbReference>
<dbReference type="Pfam" id="PF00135">
    <property type="entry name" value="COesterase"/>
    <property type="match status" value="2"/>
</dbReference>
<dbReference type="InterPro" id="IPR029058">
    <property type="entry name" value="AB_hydrolase_fold"/>
</dbReference>
<evidence type="ECO:0000256" key="6">
    <source>
        <dbReference type="SAM" id="SignalP"/>
    </source>
</evidence>
<evidence type="ECO:0000313" key="8">
    <source>
        <dbReference type="EMBL" id="CAG9134110.1"/>
    </source>
</evidence>
<name>A0A8S4G121_PLUXY</name>
<evidence type="ECO:0000256" key="5">
    <source>
        <dbReference type="ARBA" id="ARBA00023180"/>
    </source>
</evidence>
<dbReference type="AlphaFoldDB" id="A0A8S4G121"/>
<sequence length="1031" mass="113467">MGLLVLLSTILIVQHTVAIQVRVDPLVLIDQGLIRGQRALDGDYSSFLGIPYAQVDTANPFGASLPAPKFDNVFNASDGNIACPQDHKKTSEQTIDCLRLNVFVPSKATQVNPLPVLVYIHGGGFVDGFASYDSPTGHNLVAQDIIVVSINYRLGPYGFLCLDIPEVPGNQGLKDQYTALKWVNENIAKFGGNPREVTIAGESAGSISVLFQLYADKEKLFNKVIAESGTIQSPGLFVESDPQAAIKLAGNLGFVTEDTKQALEFLSNTSTDLVIGASSKLGSRLLPCVEKEFAGVESFIPASYAADASKKVKNTPVLIGVNTCEWIFTGTVDPLAIEKRLSELNLAGDELKEAAAVLKHFYFGDEDITEETLRTLDHILSDISFVYPTELAIAKLLGEGAGPVYQYVFSFVSENDKGEAGLAAHAAELKYVFASGHDTFNEEEKIVSDHFTYLWSNFIKYGNPTPKETEEIPFIWEPITTVTRPYLNIDVALTARSRFQHEKMAFWELFYKQYVQDKHTMQHTVAIEVRVDPLVLIDQGLVRGQKALDGDYSSFLGIPYAQVDTANPFGKSLPAPKFNNVFNATDGNVACPQTSRKTSQTTLDCLRLNIFVPSKATHNNPLPVLVFIHGGTYVDGYASYDSPTGHNLVAQDIIVVSINYRLGPYGFMCLDVPEVPGNQGLKDQYMALKWVTENIAHFGGNPRDVTISGESAGAISTMFQLYADTEKLFSKVVSQSGVIQIVGYFSEGDPHAAIKLAENLGFITEDTNQALEFLSSTSTDLVIGAMTNLNLRFLPCIEKEFAGEQNFIPPSYAVDVPKKVRNTPILIGVNTCEWCGTGKVGPLAIENALSYFNLSDKALKDATEVLKHFYFGDEDITEETLLTLDHILSDITFVYPSELAMAKLLSEGAGPIYQYVFSFASANDRGAPGLATHAAELKYVFANGYDTFNEEEKIVSDHFTYLWSNFIKYGNPTPEVTEEIPFTWEPITTDTRPYVNIDVALTAGSRFQHEQMAFWELFYKQFVPAKQNGLF</sequence>
<dbReference type="EMBL" id="CAJHNJ030000073">
    <property type="protein sequence ID" value="CAG9134110.1"/>
    <property type="molecule type" value="Genomic_DNA"/>
</dbReference>
<feature type="domain" description="Carboxylesterase type B" evidence="7">
    <location>
        <begin position="532"/>
        <end position="1015"/>
    </location>
</feature>
<evidence type="ECO:0000313" key="9">
    <source>
        <dbReference type="Proteomes" id="UP000653454"/>
    </source>
</evidence>
<keyword evidence="9" id="KW-1185">Reference proteome</keyword>
<gene>
    <name evidence="8" type="ORF">PLXY2_LOCUS12369</name>
</gene>
<dbReference type="GO" id="GO:0052689">
    <property type="term" value="F:carboxylic ester hydrolase activity"/>
    <property type="evidence" value="ECO:0007669"/>
    <property type="project" value="UniProtKB-KW"/>
</dbReference>
<comment type="caution">
    <text evidence="8">The sequence shown here is derived from an EMBL/GenBank/DDBJ whole genome shotgun (WGS) entry which is preliminary data.</text>
</comment>
<dbReference type="PROSITE" id="PS00122">
    <property type="entry name" value="CARBOXYLESTERASE_B_1"/>
    <property type="match status" value="2"/>
</dbReference>
<dbReference type="Proteomes" id="UP000653454">
    <property type="component" value="Unassembled WGS sequence"/>
</dbReference>
<keyword evidence="4" id="KW-1015">Disulfide bond</keyword>
<keyword evidence="2" id="KW-0719">Serine esterase</keyword>
<dbReference type="PANTHER" id="PTHR11559">
    <property type="entry name" value="CARBOXYLESTERASE"/>
    <property type="match status" value="1"/>
</dbReference>
<feature type="domain" description="Carboxylesterase type B" evidence="7">
    <location>
        <begin position="24"/>
        <end position="507"/>
    </location>
</feature>
<evidence type="ECO:0000259" key="7">
    <source>
        <dbReference type="Pfam" id="PF00135"/>
    </source>
</evidence>
<evidence type="ECO:0000256" key="3">
    <source>
        <dbReference type="ARBA" id="ARBA00022801"/>
    </source>
</evidence>
<protein>
    <submittedName>
        <fullName evidence="8">(diamondback moth) hypothetical protein</fullName>
    </submittedName>
</protein>
<dbReference type="InterPro" id="IPR019826">
    <property type="entry name" value="Carboxylesterase_B_AS"/>
</dbReference>
<keyword evidence="3" id="KW-0378">Hydrolase</keyword>
<dbReference type="SUPFAM" id="SSF53474">
    <property type="entry name" value="alpha/beta-Hydrolases"/>
    <property type="match status" value="2"/>
</dbReference>
<comment type="similarity">
    <text evidence="1">Belongs to the type-B carboxylesterase/lipase family.</text>
</comment>
<dbReference type="InterPro" id="IPR002018">
    <property type="entry name" value="CarbesteraseB"/>
</dbReference>
<reference evidence="8" key="1">
    <citation type="submission" date="2020-11" db="EMBL/GenBank/DDBJ databases">
        <authorList>
            <person name="Whiteford S."/>
        </authorList>
    </citation>
    <scope>NUCLEOTIDE SEQUENCE</scope>
</reference>
<accession>A0A8S4G121</accession>